<dbReference type="SUPFAM" id="SSF53098">
    <property type="entry name" value="Ribonuclease H-like"/>
    <property type="match status" value="1"/>
</dbReference>
<dbReference type="PANTHER" id="PTHR45835">
    <property type="entry name" value="YALI0A06105P"/>
    <property type="match status" value="1"/>
</dbReference>
<dbReference type="Pfam" id="PF17921">
    <property type="entry name" value="Integrase_H2C2"/>
    <property type="match status" value="1"/>
</dbReference>
<name>A0A8B8LNN0_ABRPR</name>
<dbReference type="RefSeq" id="XP_027357507.1">
    <property type="nucleotide sequence ID" value="XM_027501706.1"/>
</dbReference>
<dbReference type="InterPro" id="IPR041588">
    <property type="entry name" value="Integrase_H2C2"/>
</dbReference>
<sequence>MYQDLKQMFWWPGMRGEIARFVKACLTCQKAKVERRCPPGELQTMEIPEWKWDSMTMDFVSHLPKTIRNHDAIWVIVDRLTKYAHFLQVNMTYTMEKLAKLYIREIVMLHERGDWEGMLPFVEFTYNNSYRSSIGMTPFEALYGRKCQTPKKLKATQSRQKSYADWHWRPLEFEIGDHVFLKVSRTTGVGRALKLRKYILDPTYIIKPDAVQRRDDLLVELPAACIEDTRVKELRGNSIRLVKVVWDPITSDATWKLGDRMREQCPHLFYDE</sequence>
<organism evidence="2 3">
    <name type="scientific">Abrus precatorius</name>
    <name type="common">Indian licorice</name>
    <name type="synonym">Glycine abrus</name>
    <dbReference type="NCBI Taxonomy" id="3816"/>
    <lineage>
        <taxon>Eukaryota</taxon>
        <taxon>Viridiplantae</taxon>
        <taxon>Streptophyta</taxon>
        <taxon>Embryophyta</taxon>
        <taxon>Tracheophyta</taxon>
        <taxon>Spermatophyta</taxon>
        <taxon>Magnoliopsida</taxon>
        <taxon>eudicotyledons</taxon>
        <taxon>Gunneridae</taxon>
        <taxon>Pentapetalae</taxon>
        <taxon>rosids</taxon>
        <taxon>fabids</taxon>
        <taxon>Fabales</taxon>
        <taxon>Fabaceae</taxon>
        <taxon>Papilionoideae</taxon>
        <taxon>50 kb inversion clade</taxon>
        <taxon>NPAAA clade</taxon>
        <taxon>indigoferoid/millettioid clade</taxon>
        <taxon>Abreae</taxon>
        <taxon>Abrus</taxon>
    </lineage>
</organism>
<dbReference type="OrthoDB" id="1404009at2759"/>
<protein>
    <submittedName>
        <fullName evidence="3">Uncharacterized protein LOC113866907</fullName>
    </submittedName>
</protein>
<dbReference type="PANTHER" id="PTHR45835:SF99">
    <property type="entry name" value="CHROMO DOMAIN-CONTAINING PROTEIN-RELATED"/>
    <property type="match status" value="1"/>
</dbReference>
<keyword evidence="2" id="KW-1185">Reference proteome</keyword>
<dbReference type="GeneID" id="113866907"/>
<gene>
    <name evidence="3" type="primary">LOC113866907</name>
</gene>
<evidence type="ECO:0000313" key="3">
    <source>
        <dbReference type="RefSeq" id="XP_027357507.1"/>
    </source>
</evidence>
<evidence type="ECO:0000313" key="2">
    <source>
        <dbReference type="Proteomes" id="UP000694853"/>
    </source>
</evidence>
<dbReference type="Gene3D" id="3.30.420.10">
    <property type="entry name" value="Ribonuclease H-like superfamily/Ribonuclease H"/>
    <property type="match status" value="1"/>
</dbReference>
<evidence type="ECO:0000259" key="1">
    <source>
        <dbReference type="Pfam" id="PF17921"/>
    </source>
</evidence>
<dbReference type="KEGG" id="aprc:113866907"/>
<dbReference type="Gene3D" id="1.10.340.70">
    <property type="match status" value="1"/>
</dbReference>
<dbReference type="GO" id="GO:0003676">
    <property type="term" value="F:nucleic acid binding"/>
    <property type="evidence" value="ECO:0007669"/>
    <property type="project" value="InterPro"/>
</dbReference>
<dbReference type="Proteomes" id="UP000694853">
    <property type="component" value="Unplaced"/>
</dbReference>
<proteinExistence type="predicted"/>
<dbReference type="InterPro" id="IPR012337">
    <property type="entry name" value="RNaseH-like_sf"/>
</dbReference>
<accession>A0A8B8LNN0</accession>
<dbReference type="AlphaFoldDB" id="A0A8B8LNN0"/>
<feature type="domain" description="Integrase zinc-binding" evidence="1">
    <location>
        <begin position="1"/>
        <end position="33"/>
    </location>
</feature>
<reference evidence="3" key="2">
    <citation type="submission" date="2025-08" db="UniProtKB">
        <authorList>
            <consortium name="RefSeq"/>
        </authorList>
    </citation>
    <scope>IDENTIFICATION</scope>
    <source>
        <tissue evidence="3">Young leaves</tissue>
    </source>
</reference>
<reference evidence="2" key="1">
    <citation type="journal article" date="2019" name="Toxins">
        <title>Detection of Abrin-Like and Prepropulchellin-Like Toxin Genes and Transcripts Using Whole Genome Sequencing and Full-Length Transcript Sequencing of Abrus precatorius.</title>
        <authorList>
            <person name="Hovde B.T."/>
            <person name="Daligault H.E."/>
            <person name="Hanschen E.R."/>
            <person name="Kunde Y.A."/>
            <person name="Johnson M.B."/>
            <person name="Starkenburg S.R."/>
            <person name="Johnson S.L."/>
        </authorList>
    </citation>
    <scope>NUCLEOTIDE SEQUENCE [LARGE SCALE GENOMIC DNA]</scope>
</reference>
<dbReference type="InterPro" id="IPR036397">
    <property type="entry name" value="RNaseH_sf"/>
</dbReference>